<comment type="caution">
    <text evidence="1">The sequence shown here is derived from an EMBL/GenBank/DDBJ whole genome shotgun (WGS) entry which is preliminary data.</text>
</comment>
<name>A0ABV3C2J3_9ACTN</name>
<sequence>MTRDEAITLVSRLMNAEPSDEESTKILDALHQGLSCPHISDYIYWSATSDPTAEQIVDRALSHKPIAL</sequence>
<reference evidence="1 2" key="1">
    <citation type="submission" date="2024-06" db="EMBL/GenBank/DDBJ databases">
        <title>The Natural Products Discovery Center: Release of the First 8490 Sequenced Strains for Exploring Actinobacteria Biosynthetic Diversity.</title>
        <authorList>
            <person name="Kalkreuter E."/>
            <person name="Kautsar S.A."/>
            <person name="Yang D."/>
            <person name="Bader C.D."/>
            <person name="Teijaro C.N."/>
            <person name="Fluegel L."/>
            <person name="Davis C.M."/>
            <person name="Simpson J.R."/>
            <person name="Lauterbach L."/>
            <person name="Steele A.D."/>
            <person name="Gui C."/>
            <person name="Meng S."/>
            <person name="Li G."/>
            <person name="Viehrig K."/>
            <person name="Ye F."/>
            <person name="Su P."/>
            <person name="Kiefer A.F."/>
            <person name="Nichols A."/>
            <person name="Cepeda A.J."/>
            <person name="Yan W."/>
            <person name="Fan B."/>
            <person name="Jiang Y."/>
            <person name="Adhikari A."/>
            <person name="Zheng C.-J."/>
            <person name="Schuster L."/>
            <person name="Cowan T.M."/>
            <person name="Smanski M.J."/>
            <person name="Chevrette M.G."/>
            <person name="De Carvalho L.P.S."/>
            <person name="Shen B."/>
        </authorList>
    </citation>
    <scope>NUCLEOTIDE SEQUENCE [LARGE SCALE GENOMIC DNA]</scope>
    <source>
        <strain evidence="1 2">NPDC045974</strain>
    </source>
</reference>
<gene>
    <name evidence="1" type="ORF">AB0A88_00975</name>
</gene>
<evidence type="ECO:0000313" key="1">
    <source>
        <dbReference type="EMBL" id="MEU7068708.1"/>
    </source>
</evidence>
<protein>
    <submittedName>
        <fullName evidence="1">E9imm peptide</fullName>
    </submittedName>
</protein>
<keyword evidence="2" id="KW-1185">Reference proteome</keyword>
<dbReference type="Gene3D" id="1.10.1200.20">
    <property type="entry name" value="Colicin E immunity protein"/>
    <property type="match status" value="1"/>
</dbReference>
<dbReference type="RefSeq" id="WP_358468759.1">
    <property type="nucleotide sequence ID" value="NZ_JBEZAE010000001.1"/>
</dbReference>
<dbReference type="InterPro" id="IPR035900">
    <property type="entry name" value="Colicin_E_sf"/>
</dbReference>
<evidence type="ECO:0000313" key="2">
    <source>
        <dbReference type="Proteomes" id="UP001551329"/>
    </source>
</evidence>
<proteinExistence type="predicted"/>
<dbReference type="Proteomes" id="UP001551329">
    <property type="component" value="Unassembled WGS sequence"/>
</dbReference>
<organism evidence="1 2">
    <name type="scientific">Streptomyces narbonensis</name>
    <dbReference type="NCBI Taxonomy" id="67333"/>
    <lineage>
        <taxon>Bacteria</taxon>
        <taxon>Bacillati</taxon>
        <taxon>Actinomycetota</taxon>
        <taxon>Actinomycetes</taxon>
        <taxon>Kitasatosporales</taxon>
        <taxon>Streptomycetaceae</taxon>
        <taxon>Streptomyces</taxon>
    </lineage>
</organism>
<accession>A0ABV3C2J3</accession>
<dbReference type="EMBL" id="JBEZAE010000001">
    <property type="protein sequence ID" value="MEU7068708.1"/>
    <property type="molecule type" value="Genomic_DNA"/>
</dbReference>